<dbReference type="Pfam" id="PF00126">
    <property type="entry name" value="HTH_1"/>
    <property type="match status" value="1"/>
</dbReference>
<name>A0A6G7VMP6_9RHOB</name>
<dbReference type="PROSITE" id="PS50931">
    <property type="entry name" value="HTH_LYSR"/>
    <property type="match status" value="1"/>
</dbReference>
<gene>
    <name evidence="6" type="ORF">G8E03_11380</name>
</gene>
<organism evidence="6 7">
    <name type="scientific">Pontivivens nitratireducens</name>
    <dbReference type="NCBI Taxonomy" id="2758038"/>
    <lineage>
        <taxon>Bacteria</taxon>
        <taxon>Pseudomonadati</taxon>
        <taxon>Pseudomonadota</taxon>
        <taxon>Alphaproteobacteria</taxon>
        <taxon>Rhodobacterales</taxon>
        <taxon>Paracoccaceae</taxon>
        <taxon>Pontivivens</taxon>
    </lineage>
</organism>
<dbReference type="Gene3D" id="3.40.190.10">
    <property type="entry name" value="Periplasmic binding protein-like II"/>
    <property type="match status" value="2"/>
</dbReference>
<proteinExistence type="inferred from homology"/>
<dbReference type="GO" id="GO:0006351">
    <property type="term" value="P:DNA-templated transcription"/>
    <property type="evidence" value="ECO:0007669"/>
    <property type="project" value="TreeGrafter"/>
</dbReference>
<keyword evidence="4" id="KW-0804">Transcription</keyword>
<dbReference type="InterPro" id="IPR005119">
    <property type="entry name" value="LysR_subst-bd"/>
</dbReference>
<dbReference type="SUPFAM" id="SSF53850">
    <property type="entry name" value="Periplasmic binding protein-like II"/>
    <property type="match status" value="1"/>
</dbReference>
<dbReference type="EMBL" id="CP049811">
    <property type="protein sequence ID" value="QIK41319.1"/>
    <property type="molecule type" value="Genomic_DNA"/>
</dbReference>
<evidence type="ECO:0000259" key="5">
    <source>
        <dbReference type="PROSITE" id="PS50931"/>
    </source>
</evidence>
<dbReference type="InterPro" id="IPR058163">
    <property type="entry name" value="LysR-type_TF_proteobact-type"/>
</dbReference>
<evidence type="ECO:0000256" key="3">
    <source>
        <dbReference type="ARBA" id="ARBA00023125"/>
    </source>
</evidence>
<reference evidence="6 7" key="1">
    <citation type="submission" date="2020-03" db="EMBL/GenBank/DDBJ databases">
        <title>Complete genome sequence of Monaibacterium sp. ALG8 with diverse plasmids.</title>
        <authorList>
            <person name="Sun C."/>
        </authorList>
    </citation>
    <scope>NUCLEOTIDE SEQUENCE [LARGE SCALE GENOMIC DNA]</scope>
    <source>
        <strain evidence="6 7">ALG8</strain>
    </source>
</reference>
<dbReference type="AlphaFoldDB" id="A0A6G7VMP6"/>
<evidence type="ECO:0000256" key="1">
    <source>
        <dbReference type="ARBA" id="ARBA00009437"/>
    </source>
</evidence>
<dbReference type="Proteomes" id="UP000500791">
    <property type="component" value="Chromosome"/>
</dbReference>
<dbReference type="Gene3D" id="1.10.10.10">
    <property type="entry name" value="Winged helix-like DNA-binding domain superfamily/Winged helix DNA-binding domain"/>
    <property type="match status" value="1"/>
</dbReference>
<dbReference type="InterPro" id="IPR000847">
    <property type="entry name" value="LysR_HTH_N"/>
</dbReference>
<keyword evidence="3" id="KW-0238">DNA-binding</keyword>
<dbReference type="PANTHER" id="PTHR30537">
    <property type="entry name" value="HTH-TYPE TRANSCRIPTIONAL REGULATOR"/>
    <property type="match status" value="1"/>
</dbReference>
<evidence type="ECO:0000256" key="4">
    <source>
        <dbReference type="ARBA" id="ARBA00023163"/>
    </source>
</evidence>
<dbReference type="RefSeq" id="WP_166191864.1">
    <property type="nucleotide sequence ID" value="NZ_CP049811.1"/>
</dbReference>
<dbReference type="InterPro" id="IPR036388">
    <property type="entry name" value="WH-like_DNA-bd_sf"/>
</dbReference>
<feature type="domain" description="HTH lysR-type" evidence="5">
    <location>
        <begin position="7"/>
        <end position="64"/>
    </location>
</feature>
<dbReference type="KEGG" id="mon:G8E03_11380"/>
<dbReference type="SUPFAM" id="SSF46785">
    <property type="entry name" value="Winged helix' DNA-binding domain"/>
    <property type="match status" value="1"/>
</dbReference>
<protein>
    <submittedName>
        <fullName evidence="6">LysR family transcriptional regulator</fullName>
    </submittedName>
</protein>
<comment type="similarity">
    <text evidence="1">Belongs to the LysR transcriptional regulatory family.</text>
</comment>
<evidence type="ECO:0000256" key="2">
    <source>
        <dbReference type="ARBA" id="ARBA00023015"/>
    </source>
</evidence>
<dbReference type="PANTHER" id="PTHR30537:SF26">
    <property type="entry name" value="GLYCINE CLEAVAGE SYSTEM TRANSCRIPTIONAL ACTIVATOR"/>
    <property type="match status" value="1"/>
</dbReference>
<dbReference type="GO" id="GO:0043565">
    <property type="term" value="F:sequence-specific DNA binding"/>
    <property type="evidence" value="ECO:0007669"/>
    <property type="project" value="TreeGrafter"/>
</dbReference>
<dbReference type="GO" id="GO:0003700">
    <property type="term" value="F:DNA-binding transcription factor activity"/>
    <property type="evidence" value="ECO:0007669"/>
    <property type="project" value="InterPro"/>
</dbReference>
<keyword evidence="2" id="KW-0805">Transcription regulation</keyword>
<keyword evidence="7" id="KW-1185">Reference proteome</keyword>
<dbReference type="InterPro" id="IPR036390">
    <property type="entry name" value="WH_DNA-bd_sf"/>
</dbReference>
<accession>A0A6G7VMP6</accession>
<sequence length="290" mass="31977">MPEPLLPPLAALRAFEVTARHLSFSAAGRELNVTHAAVAQQVRGLERELDVILVQRAGRGLALTTDGQALAHDLAEGFASFRQGISRIRDQKSLLPVRIALTPSFAVSWFMPRLAALRDAHPDIELALNPGPELVDLGAGEYDLAIRFGPGGWPGVINEPFIPTSFVVCAAPTLVESWSPDCPEDLLALPWFEEPGRHEQAIWLTAMNIPMERVKNITQIPGYMMLAALREGQGIAATTKLFVQEDVDAGRLRILWEDETPGCGYHLLYRKGPQRAQVQAVLKWLKKQVE</sequence>
<evidence type="ECO:0000313" key="6">
    <source>
        <dbReference type="EMBL" id="QIK41319.1"/>
    </source>
</evidence>
<evidence type="ECO:0000313" key="7">
    <source>
        <dbReference type="Proteomes" id="UP000500791"/>
    </source>
</evidence>
<dbReference type="Pfam" id="PF03466">
    <property type="entry name" value="LysR_substrate"/>
    <property type="match status" value="1"/>
</dbReference>